<dbReference type="InterPro" id="IPR058573">
    <property type="entry name" value="DUF6079_5th"/>
</dbReference>
<evidence type="ECO:0000259" key="2">
    <source>
        <dbReference type="Pfam" id="PF19557"/>
    </source>
</evidence>
<dbReference type="RefSeq" id="WP_149544903.1">
    <property type="nucleotide sequence ID" value="NZ_VTPS01000006.1"/>
</dbReference>
<feature type="coiled-coil region" evidence="1">
    <location>
        <begin position="963"/>
        <end position="990"/>
    </location>
</feature>
<evidence type="ECO:0000313" key="8">
    <source>
        <dbReference type="EMBL" id="TZE82392.1"/>
    </source>
</evidence>
<proteinExistence type="predicted"/>
<evidence type="ECO:0000259" key="5">
    <source>
        <dbReference type="Pfam" id="PF26385"/>
    </source>
</evidence>
<comment type="caution">
    <text evidence="8">The sequence shown here is derived from an EMBL/GenBank/DDBJ whole genome shotgun (WGS) entry which is preliminary data.</text>
</comment>
<dbReference type="Pfam" id="PF26387">
    <property type="entry name" value="DUF6079_5th"/>
    <property type="match status" value="1"/>
</dbReference>
<gene>
    <name evidence="8" type="ORF">FWJ32_05120</name>
</gene>
<dbReference type="InterPro" id="IPR045725">
    <property type="entry name" value="DUF6079_N"/>
</dbReference>
<organism evidence="8 9">
    <name type="scientific">Calorimonas adulescens</name>
    <dbReference type="NCBI Taxonomy" id="2606906"/>
    <lineage>
        <taxon>Bacteria</taxon>
        <taxon>Bacillati</taxon>
        <taxon>Bacillota</taxon>
        <taxon>Clostridia</taxon>
        <taxon>Thermoanaerobacterales</taxon>
        <taxon>Thermoanaerobacteraceae</taxon>
        <taxon>Calorimonas</taxon>
    </lineage>
</organism>
<evidence type="ECO:0000259" key="6">
    <source>
        <dbReference type="Pfam" id="PF26387"/>
    </source>
</evidence>
<feature type="domain" description="DUF6079" evidence="4">
    <location>
        <begin position="475"/>
        <end position="672"/>
    </location>
</feature>
<keyword evidence="9" id="KW-1185">Reference proteome</keyword>
<reference evidence="8 9" key="1">
    <citation type="submission" date="2019-08" db="EMBL/GenBank/DDBJ databases">
        <title>Calorimonas adulescens gen. nov., sp. nov., an anaerobic thermophilic bacterium from Sakhalin hot spring.</title>
        <authorList>
            <person name="Khomyakova M.A."/>
            <person name="Merkel A.Y."/>
            <person name="Novikov A."/>
            <person name="Bonch-Osmolovskaya E.A."/>
            <person name="Slobodkin A.I."/>
        </authorList>
    </citation>
    <scope>NUCLEOTIDE SEQUENCE [LARGE SCALE GENOMIC DNA]</scope>
    <source>
        <strain evidence="8 9">A05MB</strain>
    </source>
</reference>
<keyword evidence="8" id="KW-0378">Hydrolase</keyword>
<dbReference type="AlphaFoldDB" id="A0A5D8QCY7"/>
<feature type="domain" description="DUF6079" evidence="7">
    <location>
        <begin position="1022"/>
        <end position="1110"/>
    </location>
</feature>
<dbReference type="Proteomes" id="UP000322976">
    <property type="component" value="Unassembled WGS sequence"/>
</dbReference>
<dbReference type="InterPro" id="IPR058572">
    <property type="entry name" value="DUF6079_4th"/>
</dbReference>
<evidence type="ECO:0000256" key="1">
    <source>
        <dbReference type="SAM" id="Coils"/>
    </source>
</evidence>
<feature type="domain" description="DUF6079" evidence="6">
    <location>
        <begin position="823"/>
        <end position="1014"/>
    </location>
</feature>
<dbReference type="Pfam" id="PF19557">
    <property type="entry name" value="DUF6079_1st"/>
    <property type="match status" value="1"/>
</dbReference>
<keyword evidence="1" id="KW-0175">Coiled coil</keyword>
<dbReference type="InterPro" id="IPR058569">
    <property type="entry name" value="DUF6079_2nd"/>
</dbReference>
<dbReference type="Pfam" id="PF26383">
    <property type="entry name" value="DUF6079_2nd"/>
    <property type="match status" value="1"/>
</dbReference>
<feature type="domain" description="DUF6079" evidence="5">
    <location>
        <begin position="689"/>
        <end position="818"/>
    </location>
</feature>
<feature type="domain" description="DUF6079" evidence="3">
    <location>
        <begin position="264"/>
        <end position="471"/>
    </location>
</feature>
<accession>A0A5D8QCY7</accession>
<keyword evidence="8" id="KW-0540">Nuclease</keyword>
<dbReference type="Pfam" id="PF26385">
    <property type="entry name" value="DUF6079_4th"/>
    <property type="match status" value="1"/>
</dbReference>
<protein>
    <submittedName>
        <fullName evidence="8">Exonuclease SbcC</fullName>
    </submittedName>
</protein>
<dbReference type="Pfam" id="PF26388">
    <property type="entry name" value="DUF6079_6th"/>
    <property type="match status" value="1"/>
</dbReference>
<evidence type="ECO:0000313" key="9">
    <source>
        <dbReference type="Proteomes" id="UP000322976"/>
    </source>
</evidence>
<dbReference type="GO" id="GO:0004527">
    <property type="term" value="F:exonuclease activity"/>
    <property type="evidence" value="ECO:0007669"/>
    <property type="project" value="UniProtKB-KW"/>
</dbReference>
<feature type="domain" description="DUF6079" evidence="2">
    <location>
        <begin position="20"/>
        <end position="248"/>
    </location>
</feature>
<dbReference type="InterPro" id="IPR058571">
    <property type="entry name" value="DUF6079_3rd"/>
</dbReference>
<evidence type="ECO:0000259" key="4">
    <source>
        <dbReference type="Pfam" id="PF26384"/>
    </source>
</evidence>
<sequence>MKYSELIHFEPIETVTQLKSADDKEKAKSLIKTYVMSDKMADMISTIVIQNLRFDIPQDNKGVFIVGNYGTGKSHLMSVISSIAEHEDLLALVDNQRFVNDAAAIAGRFKVLRIEIGGVETPLRDIILNKIEEHLKSLGIEYRFPSASTIANNKESLMEMMSLFQDKYPDCGYLIVVDELLDYLRGQKEHEMIKSLGFLRELGEVASLSRIRVIAGIQEALYDVPSFQRMAQAIKRVMDRFKQLFITREDISYVISNRLLKKDDKQKKWIRRHLEKFSHLYEDMSSRMDRYVELFPIHPMYIDVFEKILVVEKREILKTVSRDIKKIIDKEIGDEEPDLISFDAYWSHLKEEKELRTIPGVRDVIDKGGRLEDIIDHSFPKKSTKPLALRIIHAICVYRLTTDDYTSPIGLTAKQMRDDLCLYTHVPELTDDFLLTTVETSLKDIIKTVSGRFIGHNQDNGQYYLDIKKDIDYDAEIEKEADILEEDDLTDSYYDAILKVMKWDKSEYVRGMKIWEYDLLWDEKKVMREGYLFLGTPADRPTAQPPHDFYIYFISPYEGGGYFKEDKEDEVFFVLKRMDKEFEWHIKLYAASISRASRSSADDKKIYNAKAEQHMKDMVNWLTKNVSSAFEVIYRGVNYDLSEVIKGSYGLKEFKDYIDRAASNLLSTWFRSVAPEYPSFKTIITKENREKAFKDALDYLNGRHSDNGRRVLEALELLDGDEVRPGKSRYARSILEKLNTLEPGRVLNRKDILTEINGYYYDTAYRLEAEWVFVAMAALVYSGDIVVSISGKDYDAAGMDELAKMNPFNLVNFAYIKRPEGPPIAAIRKLMEFLGLPPGQANYWNTSDTVNSVLSSADALTNRVIEAQKILSAGISAWGIPFIDDKDMIDYKEDMKKLSNFLDGLKKFNTPAKLKNFRYQEAELDGYKEYVKIIEKIEKLKAFKDEIDSMTSYLMQAEAYIGDKDLEDEVNNLKGELKEAVKNAAKLDSSFIASYKKKLQSAIERYIDWYMDNHKKYRLDVNDDNRKKKIMNGEIKSKLDALKNIKVVSRSKYLELLDKLSKLQTCYSLTKQDMEKSPVCHHCGFNPQQENILVYGELDKIEEEMSGLLYQWKDVILDNIEDPALKDDLQLLNPEQRKIIEDFKRSRELPDRIDYQFVSTIETLLEGLDGVKISTDDLISTLKGNGTPYTMDEMYRRFDEYIKSKTRGKNKEKIRIIIE</sequence>
<evidence type="ECO:0000259" key="7">
    <source>
        <dbReference type="Pfam" id="PF26388"/>
    </source>
</evidence>
<name>A0A5D8QCY7_9THEO</name>
<keyword evidence="8" id="KW-0269">Exonuclease</keyword>
<evidence type="ECO:0000259" key="3">
    <source>
        <dbReference type="Pfam" id="PF26383"/>
    </source>
</evidence>
<dbReference type="Pfam" id="PF26384">
    <property type="entry name" value="DUF6079_3rd"/>
    <property type="match status" value="1"/>
</dbReference>
<dbReference type="EMBL" id="VTPS01000006">
    <property type="protein sequence ID" value="TZE82392.1"/>
    <property type="molecule type" value="Genomic_DNA"/>
</dbReference>
<dbReference type="InterPro" id="IPR058574">
    <property type="entry name" value="DUF6079_6th"/>
</dbReference>